<gene>
    <name evidence="1" type="ORF">ACFOWS_08215</name>
</gene>
<dbReference type="Proteomes" id="UP001595841">
    <property type="component" value="Unassembled WGS sequence"/>
</dbReference>
<sequence length="249" mass="29168">MGRNLNYCIFFLTFSATFSFYGQDKTQIQQYNAFDKTVGIENTGLYQGLVYVERFRTINERVQFYKGVDFLPGSVHYDGQWYHDLELKYDAYDDEVLLMLITEAGGGTIKLFKNYLEGFMLDGEQFVKILKDDAPLLKEHGFYAVSMEGTYFTLYTRYTKRSFEKRDKRFLYYEFLDGPSEYVLLHKGQFHTFNSKKDAIDLFPGLKKEIKAFYALARRQSKTDPDGFKISLAKRIELLLSQTNNTAQE</sequence>
<name>A0ABV8PJA7_9FLAO</name>
<evidence type="ECO:0000313" key="2">
    <source>
        <dbReference type="Proteomes" id="UP001595841"/>
    </source>
</evidence>
<keyword evidence="2" id="KW-1185">Reference proteome</keyword>
<evidence type="ECO:0008006" key="3">
    <source>
        <dbReference type="Google" id="ProtNLM"/>
    </source>
</evidence>
<accession>A0ABV8PJA7</accession>
<dbReference type="RefSeq" id="WP_379763442.1">
    <property type="nucleotide sequence ID" value="NZ_JBHSCL010000004.1"/>
</dbReference>
<comment type="caution">
    <text evidence="1">The sequence shown here is derived from an EMBL/GenBank/DDBJ whole genome shotgun (WGS) entry which is preliminary data.</text>
</comment>
<proteinExistence type="predicted"/>
<dbReference type="EMBL" id="JBHSCL010000004">
    <property type="protein sequence ID" value="MFC4220113.1"/>
    <property type="molecule type" value="Genomic_DNA"/>
</dbReference>
<protein>
    <recommendedName>
        <fullName evidence="3">YARHG domain-containing protein</fullName>
    </recommendedName>
</protein>
<evidence type="ECO:0000313" key="1">
    <source>
        <dbReference type="EMBL" id="MFC4220113.1"/>
    </source>
</evidence>
<reference evidence="2" key="1">
    <citation type="journal article" date="2019" name="Int. J. Syst. Evol. Microbiol.">
        <title>The Global Catalogue of Microorganisms (GCM) 10K type strain sequencing project: providing services to taxonomists for standard genome sequencing and annotation.</title>
        <authorList>
            <consortium name="The Broad Institute Genomics Platform"/>
            <consortium name="The Broad Institute Genome Sequencing Center for Infectious Disease"/>
            <person name="Wu L."/>
            <person name="Ma J."/>
        </authorList>
    </citation>
    <scope>NUCLEOTIDE SEQUENCE [LARGE SCALE GENOMIC DNA]</scope>
    <source>
        <strain evidence="2">CGMCC 1.15774</strain>
    </source>
</reference>
<organism evidence="1 2">
    <name type="scientific">Flagellimonas marina</name>
    <dbReference type="NCBI Taxonomy" id="1775168"/>
    <lineage>
        <taxon>Bacteria</taxon>
        <taxon>Pseudomonadati</taxon>
        <taxon>Bacteroidota</taxon>
        <taxon>Flavobacteriia</taxon>
        <taxon>Flavobacteriales</taxon>
        <taxon>Flavobacteriaceae</taxon>
        <taxon>Flagellimonas</taxon>
    </lineage>
</organism>